<dbReference type="Gene3D" id="1.10.510.10">
    <property type="entry name" value="Transferase(Phosphotransferase) domain 1"/>
    <property type="match status" value="1"/>
</dbReference>
<dbReference type="InterPro" id="IPR000719">
    <property type="entry name" value="Prot_kinase_dom"/>
</dbReference>
<gene>
    <name evidence="6" type="ORF">Malapachy_2245</name>
</gene>
<dbReference type="GO" id="GO:0005524">
    <property type="term" value="F:ATP binding"/>
    <property type="evidence" value="ECO:0007669"/>
    <property type="project" value="UniProtKB-UniRule"/>
</dbReference>
<reference evidence="6 7" key="1">
    <citation type="submission" date="2015-07" db="EMBL/GenBank/DDBJ databases">
        <title>Draft Genome Sequence of Malassezia furfur CBS1878 and Malassezia pachydermatis CBS1879.</title>
        <authorList>
            <person name="Triana S."/>
            <person name="Ohm R."/>
            <person name="Gonzalez A."/>
            <person name="DeCock H."/>
            <person name="Restrepo S."/>
            <person name="Celis A."/>
        </authorList>
    </citation>
    <scope>NUCLEOTIDE SEQUENCE [LARGE SCALE GENOMIC DNA]</scope>
    <source>
        <strain evidence="6 7">CBS 1879</strain>
    </source>
</reference>
<dbReference type="EMBL" id="LGAV01000002">
    <property type="protein sequence ID" value="KOS15217.1"/>
    <property type="molecule type" value="Genomic_DNA"/>
</dbReference>
<evidence type="ECO:0000256" key="2">
    <source>
        <dbReference type="ARBA" id="ARBA00022840"/>
    </source>
</evidence>
<evidence type="ECO:0000259" key="5">
    <source>
        <dbReference type="PROSITE" id="PS50011"/>
    </source>
</evidence>
<dbReference type="Pfam" id="PF00069">
    <property type="entry name" value="Pkinase"/>
    <property type="match status" value="1"/>
</dbReference>
<dbReference type="GO" id="GO:0004674">
    <property type="term" value="F:protein serine/threonine kinase activity"/>
    <property type="evidence" value="ECO:0007669"/>
    <property type="project" value="TreeGrafter"/>
</dbReference>
<dbReference type="VEuPathDB" id="FungiDB:Malapachy_2245"/>
<feature type="domain" description="Protein kinase" evidence="5">
    <location>
        <begin position="148"/>
        <end position="417"/>
    </location>
</feature>
<dbReference type="OrthoDB" id="5396786at2759"/>
<dbReference type="GeneID" id="28728612"/>
<evidence type="ECO:0000313" key="6">
    <source>
        <dbReference type="EMBL" id="KOS15217.1"/>
    </source>
</evidence>
<dbReference type="InterPro" id="IPR008271">
    <property type="entry name" value="Ser/Thr_kinase_AS"/>
</dbReference>
<dbReference type="STRING" id="77020.A0A0M8MRA4"/>
<dbReference type="GO" id="GO:0005737">
    <property type="term" value="C:cytoplasm"/>
    <property type="evidence" value="ECO:0007669"/>
    <property type="project" value="TreeGrafter"/>
</dbReference>
<feature type="compositionally biased region" description="Polar residues" evidence="4">
    <location>
        <begin position="31"/>
        <end position="51"/>
    </location>
</feature>
<organism evidence="6 7">
    <name type="scientific">Malassezia pachydermatis</name>
    <dbReference type="NCBI Taxonomy" id="77020"/>
    <lineage>
        <taxon>Eukaryota</taxon>
        <taxon>Fungi</taxon>
        <taxon>Dikarya</taxon>
        <taxon>Basidiomycota</taxon>
        <taxon>Ustilaginomycotina</taxon>
        <taxon>Malasseziomycetes</taxon>
        <taxon>Malasseziales</taxon>
        <taxon>Malasseziaceae</taxon>
        <taxon>Malassezia</taxon>
    </lineage>
</organism>
<dbReference type="RefSeq" id="XP_017992849.1">
    <property type="nucleotide sequence ID" value="XM_018136737.1"/>
</dbReference>
<dbReference type="PROSITE" id="PS50011">
    <property type="entry name" value="PROTEIN_KINASE_DOM"/>
    <property type="match status" value="1"/>
</dbReference>
<sequence>MLDPPLYSQKKAEGVTTVQPSGHKAAPKAGSETNNRTKSQDPAANASTASGSGVKKARSQQAQSYAAAQQANAARREREEWERTRGAGSNVLLWYEDLRVKRSRILDHFKWTAPEVVPPIEEILAKESEPQEVIGMDRLLDWGLCDYTILPRTLGRGRFSTVYLAVKNGERYAVKHTPLFPHHELVATRLLREPTLLAELPPHPNLVQVVETIRTPGHFYLVEEFLEGYVTVEALITKLNITKPPAAPVLPYDVAEKVFDQLVLALHAIHTPLRVCHRDVKPENILVHPETLQLKLLDFGLATHFSRSRAKLTTCCGSPAFHCPEIVVALSQPPGTSPYWGPEVDAWTCGVTLLRCLSGIRYPLGTTHTSPAAMASRAKKVLASLPDTQLRHDISLLLDLDAEQRMQNFQDIADRILNNMSKPPVRTRREMKCTSFIPAPPQHAMVLPLVLTKETELYRMGDLPFPGASSYSQMTLLNTSRQPSQRVLSFIKYCFRCAGILYHTIPIHKAAEEASITSHPNWRPEALTSCTFQCVVELLEDEQVGPLSQLYNSVMSLFGQQKKTEHLVKLPSRALDPTARDEAVRPSSGPSGRQGRLKMLVFYMVVAFPSHGSETPLPSNMDLPTPEMISNALQHRFAPAKMQTPSASRRASSEEPELYIDTQVDRLPKPQVVSSPRHGHRTKSSAPRTPKLPPRHGHRTKSSAPRTPKLPPRPKTVQVYVSDARVLPYVRGALSNGGLLKSNSFATSESRPASPSPSTPSPRSGSTTPEPKHDRIGPHELGTSLEAIESSCRSLLARRISPDREDVDDTYAHQLYMLVYRLYRGLEITLEGDHADALQQEMSKLNFRALSVLGPVLALVSEHDRAPNSPTRPKDVHALSTTGSLALGILELFSGSSSAKEMCLGFQEQIERLSLAWRAQDYETIQPDMDTVAMLACDGPVLVQAALGQLQRLANLVPSIKTRKPLPLIESVLGPLYPGVYRDVIVDALSTMDDLDTREDLATQAAIVLGELILGLSSLAQQVDEESRPPLGNTFMEALCLLIPYLPVPLESQGSASPLLSMQSTKTEGISPRITVWNIVRKTLDQLDIDLGERCLGPSDLTHLPRAPPSYENSRGYFLVLVHLLAYEAFMTRVKGSTRERLRVATRSRKRLSDPQHWSTDVAQELLSRLASVMPGTLVPGLGPMDVTLSARTLACVHDVDLCDAILAMSQWCVHALANDARTRTQLDDDCATFMLRVLASIATYSSEARLRQPAFALVSCLLCYHSSDDVTLRLIREMMAPEAPAPLRGGTVHLVRDLVADRLDRLEAGIVYSDALLADGRLWRAWNDELFVLPSGQPTPPPERPEKPKKEEAASEEDDLAPLTAYLTQHLTYLQECCSLFYYVHVRDASHNYTGMRDGATYVRLVERFVQPLAAWTTQWQTYLQEHSLSNDTALMGLALLETAVARLQPSGDGSAGAK</sequence>
<dbReference type="InterPro" id="IPR017441">
    <property type="entry name" value="Protein_kinase_ATP_BS"/>
</dbReference>
<keyword evidence="6" id="KW-0418">Kinase</keyword>
<feature type="region of interest" description="Disordered" evidence="4">
    <location>
        <begin position="743"/>
        <end position="784"/>
    </location>
</feature>
<evidence type="ECO:0000256" key="4">
    <source>
        <dbReference type="SAM" id="MobiDB-lite"/>
    </source>
</evidence>
<evidence type="ECO:0000256" key="3">
    <source>
        <dbReference type="PROSITE-ProRule" id="PRU10141"/>
    </source>
</evidence>
<evidence type="ECO:0000256" key="1">
    <source>
        <dbReference type="ARBA" id="ARBA00022741"/>
    </source>
</evidence>
<dbReference type="PROSITE" id="PS00107">
    <property type="entry name" value="PROTEIN_KINASE_ATP"/>
    <property type="match status" value="1"/>
</dbReference>
<keyword evidence="6" id="KW-0808">Transferase</keyword>
<protein>
    <submittedName>
        <fullName evidence="6">Protein kinase</fullName>
    </submittedName>
</protein>
<feature type="region of interest" description="Disordered" evidence="4">
    <location>
        <begin position="1"/>
        <end position="71"/>
    </location>
</feature>
<dbReference type="SMART" id="SM00220">
    <property type="entry name" value="S_TKc"/>
    <property type="match status" value="1"/>
</dbReference>
<feature type="binding site" evidence="3">
    <location>
        <position position="175"/>
    </location>
    <ligand>
        <name>ATP</name>
        <dbReference type="ChEBI" id="CHEBI:30616"/>
    </ligand>
</feature>
<name>A0A0M8MRA4_9BASI</name>
<proteinExistence type="predicted"/>
<dbReference type="PROSITE" id="PS00108">
    <property type="entry name" value="PROTEIN_KINASE_ST"/>
    <property type="match status" value="1"/>
</dbReference>
<accession>A0A0M8MRA4</accession>
<keyword evidence="1 3" id="KW-0547">Nucleotide-binding</keyword>
<dbReference type="SUPFAM" id="SSF56112">
    <property type="entry name" value="Protein kinase-like (PK-like)"/>
    <property type="match status" value="1"/>
</dbReference>
<keyword evidence="7" id="KW-1185">Reference proteome</keyword>
<feature type="compositionally biased region" description="Low complexity" evidence="4">
    <location>
        <begin position="59"/>
        <end position="71"/>
    </location>
</feature>
<dbReference type="PANTHER" id="PTHR24346">
    <property type="entry name" value="MAP/MICROTUBULE AFFINITY-REGULATING KINASE"/>
    <property type="match status" value="1"/>
</dbReference>
<dbReference type="GO" id="GO:0035556">
    <property type="term" value="P:intracellular signal transduction"/>
    <property type="evidence" value="ECO:0007669"/>
    <property type="project" value="TreeGrafter"/>
</dbReference>
<dbReference type="Proteomes" id="UP000037751">
    <property type="component" value="Unassembled WGS sequence"/>
</dbReference>
<dbReference type="PANTHER" id="PTHR24346:SF30">
    <property type="entry name" value="MATERNAL EMBRYONIC LEUCINE ZIPPER KINASE"/>
    <property type="match status" value="1"/>
</dbReference>
<evidence type="ECO:0000313" key="7">
    <source>
        <dbReference type="Proteomes" id="UP000037751"/>
    </source>
</evidence>
<keyword evidence="2 3" id="KW-0067">ATP-binding</keyword>
<feature type="region of interest" description="Disordered" evidence="4">
    <location>
        <begin position="638"/>
        <end position="716"/>
    </location>
</feature>
<comment type="caution">
    <text evidence="6">The sequence shown here is derived from an EMBL/GenBank/DDBJ whole genome shotgun (WGS) entry which is preliminary data.</text>
</comment>
<dbReference type="InterPro" id="IPR011009">
    <property type="entry name" value="Kinase-like_dom_sf"/>
</dbReference>
<feature type="region of interest" description="Disordered" evidence="4">
    <location>
        <begin position="1335"/>
        <end position="1360"/>
    </location>
</feature>
<feature type="compositionally biased region" description="Basic and acidic residues" evidence="4">
    <location>
        <begin position="1344"/>
        <end position="1354"/>
    </location>
</feature>